<evidence type="ECO:0000256" key="4">
    <source>
        <dbReference type="ARBA" id="ARBA00022723"/>
    </source>
</evidence>
<sequence length="599" mass="67376">ECLRSVGTGQSCIGYHGDVPQSEAKRLCNPEHPELTLGWVNSLSSRPDSASRDPCRRDSWSRLRLVDLFSAVCGSHLQESEPPTIKQEQQEEVWVAPQAAEEDVKPFKLELPEEEEAQMVEIMKDEAQPSTSCEEPVAPPPHGAPAVGEGGGGGGTSCSCKVCGMKFSYRGSLLNHAETHAAAECCLCSVCGEPQADRQCLLEHLRTHLKSHVCKFCGKSFQRRVELKVHTRSHTGEKPFSCRLCGKRFTRKNNMEIHMRTHTGEKPYHCTICGKGFNITSSMIRHARTHTGEKPYSCRMCGRSFTASSDMKIHMRTHTGEKPYTCPVCGRGFALSTPLKHHMKHHTEERPYCCSHCNRCFSDMYTLRRHMKNHGESALLLVVMFTCSETGKSAAPINSHHSNFLSPLCDRRGKKRVKCDVCGKAFQHRSRMIHRRIHTGVKLYACDTCGKGFVRSDKLALHMRTHTGESAYTCGTCGERFIQSAMLKTHMRSHTGETLDCKTCGRCFSQKSHLLRRMKIHTRKTKPRRGRRTLAPPGPLTTISRQRVKCLAQGHNDRDCPSWGSNRHDRPYSIHVCCLSSGDFITAVILLTDWVEFPW</sequence>
<feature type="domain" description="C2H2-type" evidence="14">
    <location>
        <begin position="499"/>
        <end position="526"/>
    </location>
</feature>
<dbReference type="GO" id="GO:0008270">
    <property type="term" value="F:zinc ion binding"/>
    <property type="evidence" value="ECO:0007669"/>
    <property type="project" value="UniProtKB-KW"/>
</dbReference>
<dbReference type="GeneTree" id="ENSGT01150000286952"/>
<feature type="domain" description="C2H2-type" evidence="14">
    <location>
        <begin position="158"/>
        <end position="185"/>
    </location>
</feature>
<dbReference type="Ensembl" id="ENSHBUT00000011164.1">
    <property type="protein sequence ID" value="ENSHBUP00000023415.1"/>
    <property type="gene ID" value="ENSHBUG00000004217.1"/>
</dbReference>
<dbReference type="Gene3D" id="3.30.160.60">
    <property type="entry name" value="Classic Zinc Finger"/>
    <property type="match status" value="11"/>
</dbReference>
<evidence type="ECO:0000256" key="10">
    <source>
        <dbReference type="ARBA" id="ARBA00023163"/>
    </source>
</evidence>
<dbReference type="InterPro" id="IPR036236">
    <property type="entry name" value="Znf_C2H2_sf"/>
</dbReference>
<organism evidence="15 16">
    <name type="scientific">Haplochromis burtoni</name>
    <name type="common">Burton's mouthbrooder</name>
    <name type="synonym">Chromis burtoni</name>
    <dbReference type="NCBI Taxonomy" id="8153"/>
    <lineage>
        <taxon>Eukaryota</taxon>
        <taxon>Metazoa</taxon>
        <taxon>Chordata</taxon>
        <taxon>Craniata</taxon>
        <taxon>Vertebrata</taxon>
        <taxon>Euteleostomi</taxon>
        <taxon>Actinopterygii</taxon>
        <taxon>Neopterygii</taxon>
        <taxon>Teleostei</taxon>
        <taxon>Neoteleostei</taxon>
        <taxon>Acanthomorphata</taxon>
        <taxon>Ovalentaria</taxon>
        <taxon>Cichlomorphae</taxon>
        <taxon>Cichliformes</taxon>
        <taxon>Cichlidae</taxon>
        <taxon>African cichlids</taxon>
        <taxon>Pseudocrenilabrinae</taxon>
        <taxon>Haplochromini</taxon>
        <taxon>Haplochromis</taxon>
    </lineage>
</organism>
<keyword evidence="11" id="KW-0539">Nucleus</keyword>
<dbReference type="FunFam" id="3.30.160.60:FF:000912">
    <property type="entry name" value="Zinc finger protein 660"/>
    <property type="match status" value="1"/>
</dbReference>
<keyword evidence="5" id="KW-0677">Repeat</keyword>
<comment type="similarity">
    <text evidence="3">Belongs to the krueppel C2H2-type zinc-finger protein family.</text>
</comment>
<feature type="domain" description="C2H2-type" evidence="14">
    <location>
        <begin position="444"/>
        <end position="471"/>
    </location>
</feature>
<feature type="domain" description="C2H2-type" evidence="14">
    <location>
        <begin position="296"/>
        <end position="323"/>
    </location>
</feature>
<dbReference type="GO" id="GO:0045595">
    <property type="term" value="P:regulation of cell differentiation"/>
    <property type="evidence" value="ECO:0007669"/>
    <property type="project" value="UniProtKB-ARBA"/>
</dbReference>
<dbReference type="InterPro" id="IPR050752">
    <property type="entry name" value="C2H2-ZF_domain"/>
</dbReference>
<feature type="domain" description="C2H2-type" evidence="14">
    <location>
        <begin position="212"/>
        <end position="239"/>
    </location>
</feature>
<dbReference type="FunFam" id="3.30.160.60:FF:000100">
    <property type="entry name" value="Zinc finger 45-like"/>
    <property type="match status" value="1"/>
</dbReference>
<evidence type="ECO:0000256" key="9">
    <source>
        <dbReference type="ARBA" id="ARBA00023125"/>
    </source>
</evidence>
<name>A0A3Q2WEE0_HAPBU</name>
<evidence type="ECO:0000256" key="6">
    <source>
        <dbReference type="ARBA" id="ARBA00022771"/>
    </source>
</evidence>
<dbReference type="GO" id="GO:0000981">
    <property type="term" value="F:DNA-binding transcription factor activity, RNA polymerase II-specific"/>
    <property type="evidence" value="ECO:0007669"/>
    <property type="project" value="TreeGrafter"/>
</dbReference>
<dbReference type="PROSITE" id="PS50157">
    <property type="entry name" value="ZINC_FINGER_C2H2_2"/>
    <property type="match status" value="11"/>
</dbReference>
<evidence type="ECO:0000256" key="2">
    <source>
        <dbReference type="ARBA" id="ARBA00004123"/>
    </source>
</evidence>
<evidence type="ECO:0000256" key="5">
    <source>
        <dbReference type="ARBA" id="ARBA00022737"/>
    </source>
</evidence>
<reference evidence="15" key="1">
    <citation type="submission" date="2025-08" db="UniProtKB">
        <authorList>
            <consortium name="Ensembl"/>
        </authorList>
    </citation>
    <scope>IDENTIFICATION</scope>
</reference>
<reference evidence="15" key="2">
    <citation type="submission" date="2025-09" db="UniProtKB">
        <authorList>
            <consortium name="Ensembl"/>
        </authorList>
    </citation>
    <scope>IDENTIFICATION</scope>
</reference>
<comment type="function">
    <text evidence="1">May be involved in transcriptional regulation.</text>
</comment>
<dbReference type="FunFam" id="3.30.160.60:FF:000446">
    <property type="entry name" value="Zinc finger protein"/>
    <property type="match status" value="1"/>
</dbReference>
<keyword evidence="9" id="KW-0238">DNA-binding</keyword>
<dbReference type="SUPFAM" id="SSF57667">
    <property type="entry name" value="beta-beta-alpha zinc fingers"/>
    <property type="match status" value="6"/>
</dbReference>
<evidence type="ECO:0000256" key="7">
    <source>
        <dbReference type="ARBA" id="ARBA00022833"/>
    </source>
</evidence>
<evidence type="ECO:0000256" key="8">
    <source>
        <dbReference type="ARBA" id="ARBA00023015"/>
    </source>
</evidence>
<dbReference type="AlphaFoldDB" id="A0A3Q2WEE0"/>
<dbReference type="InterPro" id="IPR013087">
    <property type="entry name" value="Znf_C2H2_type"/>
</dbReference>
<dbReference type="GO" id="GO:0000122">
    <property type="term" value="P:negative regulation of transcription by RNA polymerase II"/>
    <property type="evidence" value="ECO:0007669"/>
    <property type="project" value="UniProtKB-ARBA"/>
</dbReference>
<evidence type="ECO:0000256" key="11">
    <source>
        <dbReference type="ARBA" id="ARBA00023242"/>
    </source>
</evidence>
<dbReference type="GO" id="GO:0000978">
    <property type="term" value="F:RNA polymerase II cis-regulatory region sequence-specific DNA binding"/>
    <property type="evidence" value="ECO:0007669"/>
    <property type="project" value="TreeGrafter"/>
</dbReference>
<feature type="domain" description="C2H2-type" evidence="14">
    <location>
        <begin position="268"/>
        <end position="295"/>
    </location>
</feature>
<evidence type="ECO:0000256" key="13">
    <source>
        <dbReference type="SAM" id="MobiDB-lite"/>
    </source>
</evidence>
<evidence type="ECO:0000259" key="14">
    <source>
        <dbReference type="PROSITE" id="PS50157"/>
    </source>
</evidence>
<feature type="domain" description="C2H2-type" evidence="14">
    <location>
        <begin position="472"/>
        <end position="499"/>
    </location>
</feature>
<dbReference type="SMART" id="SM00355">
    <property type="entry name" value="ZnF_C2H2"/>
    <property type="match status" value="12"/>
</dbReference>
<dbReference type="PANTHER" id="PTHR24384">
    <property type="entry name" value="FINGER PUTATIVE TRANSCRIPTION FACTOR FAMILY-RELATED"/>
    <property type="match status" value="1"/>
</dbReference>
<feature type="region of interest" description="Disordered" evidence="13">
    <location>
        <begin position="126"/>
        <end position="150"/>
    </location>
</feature>
<evidence type="ECO:0000313" key="16">
    <source>
        <dbReference type="Proteomes" id="UP000264840"/>
    </source>
</evidence>
<proteinExistence type="inferred from homology"/>
<evidence type="ECO:0000313" key="15">
    <source>
        <dbReference type="Ensembl" id="ENSHBUP00000023415.1"/>
    </source>
</evidence>
<dbReference type="FunFam" id="3.30.160.60:FF:000624">
    <property type="entry name" value="zinc finger protein 697"/>
    <property type="match status" value="3"/>
</dbReference>
<feature type="domain" description="C2H2-type" evidence="14">
    <location>
        <begin position="324"/>
        <end position="351"/>
    </location>
</feature>
<accession>A0A3Q2WEE0</accession>
<dbReference type="Pfam" id="PF00096">
    <property type="entry name" value="zf-C2H2"/>
    <property type="match status" value="8"/>
</dbReference>
<dbReference type="FunFam" id="3.30.160.60:FF:000060">
    <property type="entry name" value="zinc finger protein 436"/>
    <property type="match status" value="1"/>
</dbReference>
<evidence type="ECO:0000256" key="12">
    <source>
        <dbReference type="PROSITE-ProRule" id="PRU00042"/>
    </source>
</evidence>
<keyword evidence="16" id="KW-1185">Reference proteome</keyword>
<dbReference type="STRING" id="8153.ENSHBUP00000023415"/>
<protein>
    <recommendedName>
        <fullName evidence="14">C2H2-type domain-containing protein</fullName>
    </recommendedName>
</protein>
<keyword evidence="10" id="KW-0804">Transcription</keyword>
<feature type="domain" description="C2H2-type" evidence="14">
    <location>
        <begin position="240"/>
        <end position="267"/>
    </location>
</feature>
<keyword evidence="7" id="KW-0862">Zinc</keyword>
<dbReference type="PROSITE" id="PS00028">
    <property type="entry name" value="ZINC_FINGER_C2H2_1"/>
    <property type="match status" value="9"/>
</dbReference>
<evidence type="ECO:0000256" key="3">
    <source>
        <dbReference type="ARBA" id="ARBA00006991"/>
    </source>
</evidence>
<feature type="domain" description="C2H2-type" evidence="14">
    <location>
        <begin position="417"/>
        <end position="443"/>
    </location>
</feature>
<keyword evidence="6 12" id="KW-0863">Zinc-finger</keyword>
<keyword evidence="8" id="KW-0805">Transcription regulation</keyword>
<feature type="domain" description="C2H2-type" evidence="14">
    <location>
        <begin position="352"/>
        <end position="374"/>
    </location>
</feature>
<keyword evidence="4" id="KW-0479">Metal-binding</keyword>
<dbReference type="Proteomes" id="UP000264840">
    <property type="component" value="Unplaced"/>
</dbReference>
<dbReference type="GO" id="GO:0005634">
    <property type="term" value="C:nucleus"/>
    <property type="evidence" value="ECO:0007669"/>
    <property type="project" value="UniProtKB-SubCell"/>
</dbReference>
<comment type="subcellular location">
    <subcellularLocation>
        <location evidence="2">Nucleus</location>
    </subcellularLocation>
</comment>
<dbReference type="PANTHER" id="PTHR24384:SF189">
    <property type="entry name" value="C2H2-TYPE DOMAIN-CONTAINING PROTEIN-RELATED"/>
    <property type="match status" value="1"/>
</dbReference>
<evidence type="ECO:0000256" key="1">
    <source>
        <dbReference type="ARBA" id="ARBA00003767"/>
    </source>
</evidence>
<dbReference type="FunFam" id="3.30.160.60:FF:002343">
    <property type="entry name" value="Zinc finger protein 33A"/>
    <property type="match status" value="1"/>
</dbReference>